<gene>
    <name evidence="1" type="ORF">D9R08_18395</name>
</gene>
<name>A0A3L9XZV4_9RHOB</name>
<accession>A0A3L9XZV4</accession>
<dbReference type="EMBL" id="RCNT01000014">
    <property type="protein sequence ID" value="RMA40655.1"/>
    <property type="molecule type" value="Genomic_DNA"/>
</dbReference>
<organism evidence="1 2">
    <name type="scientific">Rhodophyticola porphyridii</name>
    <dbReference type="NCBI Taxonomy" id="1852017"/>
    <lineage>
        <taxon>Bacteria</taxon>
        <taxon>Pseudomonadati</taxon>
        <taxon>Pseudomonadota</taxon>
        <taxon>Alphaproteobacteria</taxon>
        <taxon>Rhodobacterales</taxon>
        <taxon>Roseobacteraceae</taxon>
        <taxon>Rhodophyticola</taxon>
    </lineage>
</organism>
<sequence>MWTEPLDGSAVWGCESSILQRGNPNLSRQAAQQARGAVGIIGQGVMGLANRLATSLRGIGPRTGNAARSVADDVVTGGNAARSSANAERLREFFRQLEKMRQRWILNPWRRARALL</sequence>
<evidence type="ECO:0000313" key="2">
    <source>
        <dbReference type="Proteomes" id="UP000281343"/>
    </source>
</evidence>
<protein>
    <submittedName>
        <fullName evidence="1">Uncharacterized protein</fullName>
    </submittedName>
</protein>
<dbReference type="AlphaFoldDB" id="A0A3L9XZV4"/>
<comment type="caution">
    <text evidence="1">The sequence shown here is derived from an EMBL/GenBank/DDBJ whole genome shotgun (WGS) entry which is preliminary data.</text>
</comment>
<proteinExistence type="predicted"/>
<reference evidence="1 2" key="1">
    <citation type="submission" date="2018-10" db="EMBL/GenBank/DDBJ databases">
        <authorList>
            <person name="Jung H.S."/>
            <person name="Jeon C.O."/>
        </authorList>
    </citation>
    <scope>NUCLEOTIDE SEQUENCE [LARGE SCALE GENOMIC DNA]</scope>
    <source>
        <strain evidence="1 2">MA-7-27</strain>
    </source>
</reference>
<dbReference type="Proteomes" id="UP000281343">
    <property type="component" value="Unassembled WGS sequence"/>
</dbReference>
<keyword evidence="2" id="KW-1185">Reference proteome</keyword>
<evidence type="ECO:0000313" key="1">
    <source>
        <dbReference type="EMBL" id="RMA40655.1"/>
    </source>
</evidence>